<dbReference type="InterPro" id="IPR012347">
    <property type="entry name" value="Ferritin-like"/>
</dbReference>
<evidence type="ECO:0000313" key="1">
    <source>
        <dbReference type="EMBL" id="MPM65748.1"/>
    </source>
</evidence>
<protein>
    <recommendedName>
        <fullName evidence="2">DUF3231 family protein</fullName>
    </recommendedName>
</protein>
<dbReference type="Pfam" id="PF11553">
    <property type="entry name" value="DUF3231"/>
    <property type="match status" value="1"/>
</dbReference>
<comment type="caution">
    <text evidence="1">The sequence shown here is derived from an EMBL/GenBank/DDBJ whole genome shotgun (WGS) entry which is preliminary data.</text>
</comment>
<gene>
    <name evidence="1" type="ORF">SDC9_112649</name>
</gene>
<dbReference type="Gene3D" id="1.20.1260.10">
    <property type="match status" value="1"/>
</dbReference>
<dbReference type="InterPro" id="IPR021617">
    <property type="entry name" value="DUF3231"/>
</dbReference>
<name>A0A645BKW5_9ZZZZ</name>
<reference evidence="1" key="1">
    <citation type="submission" date="2019-08" db="EMBL/GenBank/DDBJ databases">
        <authorList>
            <person name="Kucharzyk K."/>
            <person name="Murdoch R.W."/>
            <person name="Higgins S."/>
            <person name="Loffler F."/>
        </authorList>
    </citation>
    <scope>NUCLEOTIDE SEQUENCE</scope>
</reference>
<dbReference type="AlphaFoldDB" id="A0A645BKW5"/>
<dbReference type="EMBL" id="VSSQ01020691">
    <property type="protein sequence ID" value="MPM65748.1"/>
    <property type="molecule type" value="Genomic_DNA"/>
</dbReference>
<evidence type="ECO:0008006" key="2">
    <source>
        <dbReference type="Google" id="ProtNLM"/>
    </source>
</evidence>
<sequence>MTILDRVTSEARSMFNMVFDREPLNYMEAAGLYGMIAQGRFNVAALEVMYNHAQDPELKELIREAMDHHTKGLVKDSEKMLASSEGELPKLGFSKRTLHDHPLDIPMDARMTDAEISIGLGSMAKASQMALLAGMHQSYQPDVALIYRRKLDEGLDWDYRLLQLMLNRGWLPHLAKIEH</sequence>
<organism evidence="1">
    <name type="scientific">bioreactor metagenome</name>
    <dbReference type="NCBI Taxonomy" id="1076179"/>
    <lineage>
        <taxon>unclassified sequences</taxon>
        <taxon>metagenomes</taxon>
        <taxon>ecological metagenomes</taxon>
    </lineage>
</organism>
<accession>A0A645BKW5</accession>
<proteinExistence type="predicted"/>